<dbReference type="InterPro" id="IPR046342">
    <property type="entry name" value="CBS_dom_sf"/>
</dbReference>
<keyword evidence="2 3" id="KW-0129">CBS domain</keyword>
<feature type="domain" description="CBS" evidence="4">
    <location>
        <begin position="255"/>
        <end position="308"/>
    </location>
</feature>
<evidence type="ECO:0000313" key="5">
    <source>
        <dbReference type="EMBL" id="CAE2304980.1"/>
    </source>
</evidence>
<sequence>MSADLKTEIKKVLEKVKVSALSAPPKIIEFTTESDLFASFSTLCDSHILSAPVYDTQAKEYVGFLDLRDLVSYVIHAEKAKNTKHVCLKDIIVNIPQVSDVQVTISYLARRHRFKPVPQAASLYDVAVSLCGGGAHRVPVIGADGRVINIISQSVIIKHIKQHLGELPSLNAITVKDSGVGTSPVIKTSSHASAVSAFDLLDTTGRFGMAVTGEGDAIVTQTCAHDLKLWLKNPSSDLLGQPIMKFLQVIRSQDIDIQVPVLSAQDKDTLSYVIQKLEATRQHRIYIVDGSYHPIRVVSLTDLLKACT</sequence>
<dbReference type="Pfam" id="PF00571">
    <property type="entry name" value="CBS"/>
    <property type="match status" value="1"/>
</dbReference>
<dbReference type="PANTHER" id="PTHR13780">
    <property type="entry name" value="AMP-ACTIVATED PROTEIN KINASE, GAMMA REGULATORY SUBUNIT"/>
    <property type="match status" value="1"/>
</dbReference>
<gene>
    <name evidence="5" type="ORF">NAES01612_LOCUS11119</name>
</gene>
<accession>A0A7S4NRF7</accession>
<dbReference type="SUPFAM" id="SSF54631">
    <property type="entry name" value="CBS-domain pair"/>
    <property type="match status" value="2"/>
</dbReference>
<evidence type="ECO:0000256" key="2">
    <source>
        <dbReference type="ARBA" id="ARBA00023122"/>
    </source>
</evidence>
<dbReference type="AlphaFoldDB" id="A0A7S4NRF7"/>
<dbReference type="SMART" id="SM00116">
    <property type="entry name" value="CBS"/>
    <property type="match status" value="3"/>
</dbReference>
<dbReference type="PROSITE" id="PS51371">
    <property type="entry name" value="CBS"/>
    <property type="match status" value="1"/>
</dbReference>
<dbReference type="InterPro" id="IPR050511">
    <property type="entry name" value="AMPK_gamma/SDS23_families"/>
</dbReference>
<dbReference type="Gene3D" id="3.10.580.10">
    <property type="entry name" value="CBS-domain"/>
    <property type="match status" value="2"/>
</dbReference>
<reference evidence="5" key="1">
    <citation type="submission" date="2021-01" db="EMBL/GenBank/DDBJ databases">
        <authorList>
            <person name="Corre E."/>
            <person name="Pelletier E."/>
            <person name="Niang G."/>
            <person name="Scheremetjew M."/>
            <person name="Finn R."/>
            <person name="Kale V."/>
            <person name="Holt S."/>
            <person name="Cochrane G."/>
            <person name="Meng A."/>
            <person name="Brown T."/>
            <person name="Cohen L."/>
        </authorList>
    </citation>
    <scope>NUCLEOTIDE SEQUENCE</scope>
    <source>
        <strain evidence="5">SoJaBio B1-5/56/2</strain>
    </source>
</reference>
<dbReference type="InterPro" id="IPR000644">
    <property type="entry name" value="CBS_dom"/>
</dbReference>
<evidence type="ECO:0000256" key="3">
    <source>
        <dbReference type="PROSITE-ProRule" id="PRU00703"/>
    </source>
</evidence>
<proteinExistence type="predicted"/>
<keyword evidence="1" id="KW-0677">Repeat</keyword>
<dbReference type="PANTHER" id="PTHR13780:SF36">
    <property type="entry name" value="CBS DOMAIN-CONTAINING PROTEIN"/>
    <property type="match status" value="1"/>
</dbReference>
<protein>
    <recommendedName>
        <fullName evidence="4">CBS domain-containing protein</fullName>
    </recommendedName>
</protein>
<evidence type="ECO:0000256" key="1">
    <source>
        <dbReference type="ARBA" id="ARBA00022737"/>
    </source>
</evidence>
<evidence type="ECO:0000259" key="4">
    <source>
        <dbReference type="PROSITE" id="PS51371"/>
    </source>
</evidence>
<name>A0A7S4NRF7_9EUKA</name>
<dbReference type="EMBL" id="HBKR01016797">
    <property type="protein sequence ID" value="CAE2304980.1"/>
    <property type="molecule type" value="Transcribed_RNA"/>
</dbReference>
<organism evidence="5">
    <name type="scientific">Paramoeba aestuarina</name>
    <dbReference type="NCBI Taxonomy" id="180227"/>
    <lineage>
        <taxon>Eukaryota</taxon>
        <taxon>Amoebozoa</taxon>
        <taxon>Discosea</taxon>
        <taxon>Flabellinia</taxon>
        <taxon>Dactylopodida</taxon>
        <taxon>Paramoebidae</taxon>
        <taxon>Paramoeba</taxon>
    </lineage>
</organism>